<dbReference type="EMBL" id="JAOVQM010000001">
    <property type="protein sequence ID" value="MCV2231321.1"/>
    <property type="molecule type" value="Genomic_DNA"/>
</dbReference>
<name>A0ABT2Y3K6_9MOLU</name>
<keyword evidence="2" id="KW-0472">Membrane</keyword>
<proteinExistence type="predicted"/>
<evidence type="ECO:0000256" key="1">
    <source>
        <dbReference type="SAM" id="MobiDB-lite"/>
    </source>
</evidence>
<feature type="transmembrane region" description="Helical" evidence="2">
    <location>
        <begin position="20"/>
        <end position="41"/>
    </location>
</feature>
<feature type="compositionally biased region" description="Basic and acidic residues" evidence="1">
    <location>
        <begin position="180"/>
        <end position="213"/>
    </location>
</feature>
<keyword evidence="4" id="KW-1185">Reference proteome</keyword>
<feature type="transmembrane region" description="Helical" evidence="2">
    <location>
        <begin position="85"/>
        <end position="105"/>
    </location>
</feature>
<sequence>MQKFKTAFFDLIRGDKTTLIVLITKITVGFLFAISLLLPYMVSNNLIDGSLSSSDFPGGGLYTFIFFMSILGFAYLAIMKQDKYLKMLFIGQAVLATIIFLYSLLFHKVGLASASNGFGKILEFLLIIVFWFLVFGEKYLLQLIHKFVPETVAKEAPVEVQINPETPSTEPKKSYIPKSVDMHPKVEETKIESPKEEPKIESQETPKTEEEPS</sequence>
<reference evidence="3" key="1">
    <citation type="submission" date="2022-09" db="EMBL/GenBank/DDBJ databases">
        <title>Novel Mycoplasma species identified in domestic and wild animals.</title>
        <authorList>
            <person name="Volokhov D.V."/>
            <person name="Furtak V.A."/>
            <person name="Zagorodnyaya T.A."/>
        </authorList>
    </citation>
    <scope>NUCLEOTIDE SEQUENCE</scope>
    <source>
        <strain evidence="3">Oakley</strain>
    </source>
</reference>
<dbReference type="Proteomes" id="UP001177160">
    <property type="component" value="Unassembled WGS sequence"/>
</dbReference>
<keyword evidence="2" id="KW-1133">Transmembrane helix</keyword>
<feature type="transmembrane region" description="Helical" evidence="2">
    <location>
        <begin position="117"/>
        <end position="136"/>
    </location>
</feature>
<evidence type="ECO:0000313" key="3">
    <source>
        <dbReference type="EMBL" id="MCV2231321.1"/>
    </source>
</evidence>
<evidence type="ECO:0000313" key="4">
    <source>
        <dbReference type="Proteomes" id="UP001177160"/>
    </source>
</evidence>
<keyword evidence="2" id="KW-0812">Transmembrane</keyword>
<dbReference type="RefSeq" id="WP_263607434.1">
    <property type="nucleotide sequence ID" value="NZ_JAOVQM010000001.1"/>
</dbReference>
<comment type="caution">
    <text evidence="3">The sequence shown here is derived from an EMBL/GenBank/DDBJ whole genome shotgun (WGS) entry which is preliminary data.</text>
</comment>
<accession>A0ABT2Y3K6</accession>
<organism evidence="3 4">
    <name type="scientific">Paracholeplasma manati</name>
    <dbReference type="NCBI Taxonomy" id="591373"/>
    <lineage>
        <taxon>Bacteria</taxon>
        <taxon>Bacillati</taxon>
        <taxon>Mycoplasmatota</taxon>
        <taxon>Mollicutes</taxon>
        <taxon>Acholeplasmatales</taxon>
        <taxon>Acholeplasmataceae</taxon>
        <taxon>Paracholeplasma</taxon>
    </lineage>
</organism>
<protein>
    <submittedName>
        <fullName evidence="3">Uncharacterized protein</fullName>
    </submittedName>
</protein>
<feature type="region of interest" description="Disordered" evidence="1">
    <location>
        <begin position="163"/>
        <end position="213"/>
    </location>
</feature>
<evidence type="ECO:0000256" key="2">
    <source>
        <dbReference type="SAM" id="Phobius"/>
    </source>
</evidence>
<feature type="transmembrane region" description="Helical" evidence="2">
    <location>
        <begin position="61"/>
        <end position="78"/>
    </location>
</feature>
<gene>
    <name evidence="3" type="ORF">N7548_00580</name>
</gene>